<dbReference type="InterPro" id="IPR051266">
    <property type="entry name" value="CLCR"/>
</dbReference>
<evidence type="ECO:0000256" key="2">
    <source>
        <dbReference type="SAM" id="Phobius"/>
    </source>
</evidence>
<keyword evidence="2" id="KW-0472">Membrane</keyword>
<proteinExistence type="predicted"/>
<evidence type="ECO:0000256" key="1">
    <source>
        <dbReference type="SAM" id="MobiDB-lite"/>
    </source>
</evidence>
<evidence type="ECO:0000313" key="6">
    <source>
        <dbReference type="Proteomes" id="UP000183585"/>
    </source>
</evidence>
<dbReference type="STRING" id="47853.TK50_05755"/>
<protein>
    <submittedName>
        <fullName evidence="5">Ca-activated chloride channel family protein</fullName>
    </submittedName>
</protein>
<gene>
    <name evidence="5" type="ORF">GA0070563_112342</name>
</gene>
<feature type="signal peptide" evidence="3">
    <location>
        <begin position="1"/>
        <end position="43"/>
    </location>
</feature>
<dbReference type="PANTHER" id="PTHR10579:SF43">
    <property type="entry name" value="ZINC FINGER (C3HC4-TYPE RING FINGER) FAMILY PROTEIN"/>
    <property type="match status" value="1"/>
</dbReference>
<keyword evidence="6" id="KW-1185">Reference proteome</keyword>
<name>A0A1C5AFV3_9ACTN</name>
<feature type="compositionally biased region" description="Low complexity" evidence="1">
    <location>
        <begin position="364"/>
        <end position="373"/>
    </location>
</feature>
<feature type="compositionally biased region" description="Acidic residues" evidence="1">
    <location>
        <begin position="347"/>
        <end position="362"/>
    </location>
</feature>
<dbReference type="PROSITE" id="PS50234">
    <property type="entry name" value="VWFA"/>
    <property type="match status" value="1"/>
</dbReference>
<feature type="region of interest" description="Disordered" evidence="1">
    <location>
        <begin position="347"/>
        <end position="373"/>
    </location>
</feature>
<dbReference type="Gene3D" id="3.40.50.410">
    <property type="entry name" value="von Willebrand factor, type A domain"/>
    <property type="match status" value="1"/>
</dbReference>
<keyword evidence="3" id="KW-0732">Signal</keyword>
<keyword evidence="2" id="KW-0812">Transmembrane</keyword>
<dbReference type="SMART" id="SM00327">
    <property type="entry name" value="VWA"/>
    <property type="match status" value="1"/>
</dbReference>
<organism evidence="5 6">
    <name type="scientific">Micromonospora carbonacea</name>
    <dbReference type="NCBI Taxonomy" id="47853"/>
    <lineage>
        <taxon>Bacteria</taxon>
        <taxon>Bacillati</taxon>
        <taxon>Actinomycetota</taxon>
        <taxon>Actinomycetes</taxon>
        <taxon>Micromonosporales</taxon>
        <taxon>Micromonosporaceae</taxon>
        <taxon>Micromonospora</taxon>
    </lineage>
</organism>
<evidence type="ECO:0000259" key="4">
    <source>
        <dbReference type="PROSITE" id="PS50234"/>
    </source>
</evidence>
<feature type="transmembrane region" description="Helical" evidence="2">
    <location>
        <begin position="421"/>
        <end position="446"/>
    </location>
</feature>
<reference evidence="6" key="1">
    <citation type="submission" date="2016-06" db="EMBL/GenBank/DDBJ databases">
        <authorList>
            <person name="Varghese N."/>
            <person name="Submissions Spin"/>
        </authorList>
    </citation>
    <scope>NUCLEOTIDE SEQUENCE [LARGE SCALE GENOMIC DNA]</scope>
    <source>
        <strain evidence="6">DSM 43168</strain>
    </source>
</reference>
<evidence type="ECO:0000256" key="3">
    <source>
        <dbReference type="SAM" id="SignalP"/>
    </source>
</evidence>
<dbReference type="AlphaFoldDB" id="A0A1C5AFV3"/>
<dbReference type="InterPro" id="IPR002035">
    <property type="entry name" value="VWF_A"/>
</dbReference>
<dbReference type="Pfam" id="PF13519">
    <property type="entry name" value="VWA_2"/>
    <property type="match status" value="1"/>
</dbReference>
<dbReference type="PANTHER" id="PTHR10579">
    <property type="entry name" value="CALCIUM-ACTIVATED CHLORIDE CHANNEL REGULATOR"/>
    <property type="match status" value="1"/>
</dbReference>
<dbReference type="EMBL" id="FMCT01000012">
    <property type="protein sequence ID" value="SCF44108.1"/>
    <property type="molecule type" value="Genomic_DNA"/>
</dbReference>
<dbReference type="InterPro" id="IPR036465">
    <property type="entry name" value="vWFA_dom_sf"/>
</dbReference>
<feature type="chain" id="PRO_5008711170" evidence="3">
    <location>
        <begin position="44"/>
        <end position="452"/>
    </location>
</feature>
<feature type="domain" description="VWFA" evidence="4">
    <location>
        <begin position="54"/>
        <end position="243"/>
    </location>
</feature>
<keyword evidence="2" id="KW-1133">Transmembrane helix</keyword>
<evidence type="ECO:0000313" key="5">
    <source>
        <dbReference type="EMBL" id="SCF44108.1"/>
    </source>
</evidence>
<dbReference type="Proteomes" id="UP000183585">
    <property type="component" value="Unassembled WGS sequence"/>
</dbReference>
<sequence length="452" mass="47211">MDLTTLAPVINKRRWTTVFRGLLAATVLVGPAVALGGPAPAWADEENPVVEPPRVELVLDVSGSMRARDIDGRSRISVAQQAFNEVVDALPEETQLGIRVLGATYKGKDKQVGCQDTQQIVPVGRVDRAQAKAAVATLRPTGFTPVGLALRSAAADLGTGATARRIVLITDGEDTCAPPDPCEVARELAAQGTKLVVDTLGLAPDEKVRRQLLCIAGATGGTYTAAQSADELTGRIKQLVDRARDTYTAAPTVVGGSARCPDAPLLAPGVYTDREQFSEHRWYRVPVRPGQELRASVSIALDRPVNPDHAVLLRATAPDGRELVRGVDAGSGRTDVVSAGLRWSAAADDDDADVDADGDGDGETPGPAAGDAAPTTVCLVVSNAFAPRPGTRAAPGLPIELTVDVVASSPDPGGPDLGRGWVLLLLLTLAGLVTGLAAGLLTRWWVATWREN</sequence>
<dbReference type="SUPFAM" id="SSF53300">
    <property type="entry name" value="vWA-like"/>
    <property type="match status" value="1"/>
</dbReference>
<accession>A0A1C5AFV3</accession>